<dbReference type="SUPFAM" id="SSF47384">
    <property type="entry name" value="Homodimeric domain of signal transducing histidine kinase"/>
    <property type="match status" value="1"/>
</dbReference>
<dbReference type="PROSITE" id="PS50885">
    <property type="entry name" value="HAMP"/>
    <property type="match status" value="1"/>
</dbReference>
<dbReference type="SUPFAM" id="SSF55874">
    <property type="entry name" value="ATPase domain of HSP90 chaperone/DNA topoisomerase II/histidine kinase"/>
    <property type="match status" value="1"/>
</dbReference>
<dbReference type="EC" id="2.7.13.3" evidence="3"/>
<dbReference type="SMART" id="SM00387">
    <property type="entry name" value="HATPase_c"/>
    <property type="match status" value="1"/>
</dbReference>
<evidence type="ECO:0000256" key="8">
    <source>
        <dbReference type="ARBA" id="ARBA00022989"/>
    </source>
</evidence>
<evidence type="ECO:0000313" key="14">
    <source>
        <dbReference type="EMBL" id="MPQ43070.1"/>
    </source>
</evidence>
<name>A0A6I1MIY6_9CLOT</name>
<keyword evidence="15" id="KW-1185">Reference proteome</keyword>
<feature type="domain" description="HAMP" evidence="13">
    <location>
        <begin position="196"/>
        <end position="248"/>
    </location>
</feature>
<keyword evidence="6 11" id="KW-0812">Transmembrane</keyword>
<dbReference type="EMBL" id="WHJC01000037">
    <property type="protein sequence ID" value="MPQ43070.1"/>
    <property type="molecule type" value="Genomic_DNA"/>
</dbReference>
<dbReference type="FunFam" id="1.10.287.130:FF:000001">
    <property type="entry name" value="Two-component sensor histidine kinase"/>
    <property type="match status" value="1"/>
</dbReference>
<dbReference type="InterPro" id="IPR003660">
    <property type="entry name" value="HAMP_dom"/>
</dbReference>
<evidence type="ECO:0000256" key="10">
    <source>
        <dbReference type="ARBA" id="ARBA00023136"/>
    </source>
</evidence>
<dbReference type="CDD" id="cd06225">
    <property type="entry name" value="HAMP"/>
    <property type="match status" value="1"/>
</dbReference>
<evidence type="ECO:0000259" key="12">
    <source>
        <dbReference type="PROSITE" id="PS50109"/>
    </source>
</evidence>
<sequence length="459" mass="52105">MLNKLKLNIKNKIILTNILILTPIILFISLLTINTLTENIISNSVKNILVKSESAQGYIEDVLKTNNPTDINYFLEESGLYLITSLSDKFNLRTQLYGVSGQLLYDSEKNELSLYNEDINKALEGKKAYLVKKIDGVPQILLSSSIFHNGKTYGVLRFIYKETNASLIIRKTILIMMILSLISIMIGVLLINTFAQGIVKPIIILKEKSKKIANGLFSQKVSICSGDEIEDLASTFNTMSSSLEDYIKQLKESKERQKNFFDNVSHEFKTPLTSIIGFSEIIPKLKEEEQIIESSQYIQREGIRLLALVEEVLNLSKLNKNVFNIESTFIDLKSLLDEVIKSFNIRLNNYHIEIVKKYSNTFVYGDYNKTKQVFINIIDNAIKYSGCELIIIEIIRKKDSIDVLIRDDGIGFDKNNKEIKGTGLGLNICKEIMNSQNGEFSIESILDQGCKVIVTFNIK</sequence>
<dbReference type="PANTHER" id="PTHR45528">
    <property type="entry name" value="SENSOR HISTIDINE KINASE CPXA"/>
    <property type="match status" value="1"/>
</dbReference>
<evidence type="ECO:0000256" key="9">
    <source>
        <dbReference type="ARBA" id="ARBA00023012"/>
    </source>
</evidence>
<dbReference type="Pfam" id="PF02518">
    <property type="entry name" value="HATPase_c"/>
    <property type="match status" value="1"/>
</dbReference>
<organism evidence="14 15">
    <name type="scientific">Clostridium tarantellae</name>
    <dbReference type="NCBI Taxonomy" id="39493"/>
    <lineage>
        <taxon>Bacteria</taxon>
        <taxon>Bacillati</taxon>
        <taxon>Bacillota</taxon>
        <taxon>Clostridia</taxon>
        <taxon>Eubacteriales</taxon>
        <taxon>Clostridiaceae</taxon>
        <taxon>Clostridium</taxon>
    </lineage>
</organism>
<dbReference type="OrthoDB" id="9786919at2"/>
<dbReference type="Pfam" id="PF00672">
    <property type="entry name" value="HAMP"/>
    <property type="match status" value="1"/>
</dbReference>
<keyword evidence="8 11" id="KW-1133">Transmembrane helix</keyword>
<keyword evidence="5" id="KW-0808">Transferase</keyword>
<feature type="transmembrane region" description="Helical" evidence="11">
    <location>
        <begin position="12"/>
        <end position="33"/>
    </location>
</feature>
<dbReference type="InterPro" id="IPR003594">
    <property type="entry name" value="HATPase_dom"/>
</dbReference>
<dbReference type="SMART" id="SM00388">
    <property type="entry name" value="HisKA"/>
    <property type="match status" value="1"/>
</dbReference>
<dbReference type="AlphaFoldDB" id="A0A6I1MIY6"/>
<dbReference type="InterPro" id="IPR050398">
    <property type="entry name" value="HssS/ArlS-like"/>
</dbReference>
<comment type="caution">
    <text evidence="14">The sequence shown here is derived from an EMBL/GenBank/DDBJ whole genome shotgun (WGS) entry which is preliminary data.</text>
</comment>
<dbReference type="Gene3D" id="3.30.565.10">
    <property type="entry name" value="Histidine kinase-like ATPase, C-terminal domain"/>
    <property type="match status" value="1"/>
</dbReference>
<feature type="domain" description="Histidine kinase" evidence="12">
    <location>
        <begin position="263"/>
        <end position="459"/>
    </location>
</feature>
<evidence type="ECO:0000313" key="15">
    <source>
        <dbReference type="Proteomes" id="UP000430345"/>
    </source>
</evidence>
<keyword evidence="9" id="KW-0902">Two-component regulatory system</keyword>
<dbReference type="RefSeq" id="WP_152888255.1">
    <property type="nucleotide sequence ID" value="NZ_WHJC01000037.1"/>
</dbReference>
<dbReference type="PRINTS" id="PR00344">
    <property type="entry name" value="BCTRLSENSOR"/>
</dbReference>
<keyword evidence="7" id="KW-0418">Kinase</keyword>
<evidence type="ECO:0000256" key="3">
    <source>
        <dbReference type="ARBA" id="ARBA00012438"/>
    </source>
</evidence>
<dbReference type="InterPro" id="IPR005467">
    <property type="entry name" value="His_kinase_dom"/>
</dbReference>
<dbReference type="Gene3D" id="1.10.287.130">
    <property type="match status" value="1"/>
</dbReference>
<evidence type="ECO:0000256" key="11">
    <source>
        <dbReference type="SAM" id="Phobius"/>
    </source>
</evidence>
<proteinExistence type="predicted"/>
<keyword evidence="10 11" id="KW-0472">Membrane</keyword>
<protein>
    <recommendedName>
        <fullName evidence="3">histidine kinase</fullName>
        <ecNumber evidence="3">2.7.13.3</ecNumber>
    </recommendedName>
</protein>
<dbReference type="Proteomes" id="UP000430345">
    <property type="component" value="Unassembled WGS sequence"/>
</dbReference>
<keyword evidence="4" id="KW-0597">Phosphoprotein</keyword>
<dbReference type="Gene3D" id="6.10.340.10">
    <property type="match status" value="1"/>
</dbReference>
<reference evidence="14 15" key="1">
    <citation type="submission" date="2019-10" db="EMBL/GenBank/DDBJ databases">
        <title>The Genome Sequence of Clostridium tarantellae Isolated from Fish Brain.</title>
        <authorList>
            <person name="Bano L."/>
            <person name="Kiel M."/>
            <person name="Sales G."/>
            <person name="Doxey A.C."/>
            <person name="Mansfield M.J."/>
            <person name="Schiavone M."/>
            <person name="Rossetto O."/>
            <person name="Pirazzini M."/>
            <person name="Dobrindt U."/>
            <person name="Montecucco C."/>
        </authorList>
    </citation>
    <scope>NUCLEOTIDE SEQUENCE [LARGE SCALE GENOMIC DNA]</scope>
    <source>
        <strain evidence="14 15">DSM 3997</strain>
    </source>
</reference>
<evidence type="ECO:0000256" key="7">
    <source>
        <dbReference type="ARBA" id="ARBA00022777"/>
    </source>
</evidence>
<evidence type="ECO:0000259" key="13">
    <source>
        <dbReference type="PROSITE" id="PS50885"/>
    </source>
</evidence>
<dbReference type="GO" id="GO:0005886">
    <property type="term" value="C:plasma membrane"/>
    <property type="evidence" value="ECO:0007669"/>
    <property type="project" value="TreeGrafter"/>
</dbReference>
<dbReference type="InterPro" id="IPR036097">
    <property type="entry name" value="HisK_dim/P_sf"/>
</dbReference>
<evidence type="ECO:0000256" key="5">
    <source>
        <dbReference type="ARBA" id="ARBA00022679"/>
    </source>
</evidence>
<dbReference type="CDD" id="cd00082">
    <property type="entry name" value="HisKA"/>
    <property type="match status" value="1"/>
</dbReference>
<evidence type="ECO:0000256" key="4">
    <source>
        <dbReference type="ARBA" id="ARBA00022553"/>
    </source>
</evidence>
<dbReference type="InterPro" id="IPR004358">
    <property type="entry name" value="Sig_transdc_His_kin-like_C"/>
</dbReference>
<dbReference type="PANTHER" id="PTHR45528:SF10">
    <property type="entry name" value="METHYL-ACCEPTING CHEMOTAXIS PROTEIN"/>
    <property type="match status" value="1"/>
</dbReference>
<dbReference type="SMART" id="SM00304">
    <property type="entry name" value="HAMP"/>
    <property type="match status" value="1"/>
</dbReference>
<evidence type="ECO:0000256" key="1">
    <source>
        <dbReference type="ARBA" id="ARBA00000085"/>
    </source>
</evidence>
<accession>A0A6I1MIY6</accession>
<dbReference type="PROSITE" id="PS50109">
    <property type="entry name" value="HIS_KIN"/>
    <property type="match status" value="1"/>
</dbReference>
<comment type="catalytic activity">
    <reaction evidence="1">
        <text>ATP + protein L-histidine = ADP + protein N-phospho-L-histidine.</text>
        <dbReference type="EC" id="2.7.13.3"/>
    </reaction>
</comment>
<dbReference type="GO" id="GO:0000155">
    <property type="term" value="F:phosphorelay sensor kinase activity"/>
    <property type="evidence" value="ECO:0007669"/>
    <property type="project" value="InterPro"/>
</dbReference>
<dbReference type="Pfam" id="PF00512">
    <property type="entry name" value="HisKA"/>
    <property type="match status" value="1"/>
</dbReference>
<dbReference type="SUPFAM" id="SSF158472">
    <property type="entry name" value="HAMP domain-like"/>
    <property type="match status" value="1"/>
</dbReference>
<dbReference type="InterPro" id="IPR036890">
    <property type="entry name" value="HATPase_C_sf"/>
</dbReference>
<comment type="subcellular location">
    <subcellularLocation>
        <location evidence="2">Membrane</location>
        <topology evidence="2">Multi-pass membrane protein</topology>
    </subcellularLocation>
</comment>
<evidence type="ECO:0000256" key="2">
    <source>
        <dbReference type="ARBA" id="ARBA00004141"/>
    </source>
</evidence>
<evidence type="ECO:0000256" key="6">
    <source>
        <dbReference type="ARBA" id="ARBA00022692"/>
    </source>
</evidence>
<dbReference type="InterPro" id="IPR003661">
    <property type="entry name" value="HisK_dim/P_dom"/>
</dbReference>
<feature type="transmembrane region" description="Helical" evidence="11">
    <location>
        <begin position="173"/>
        <end position="195"/>
    </location>
</feature>
<gene>
    <name evidence="14" type="ORF">GBZ86_04760</name>
</gene>